<feature type="non-terminal residue" evidence="1">
    <location>
        <position position="1"/>
    </location>
</feature>
<organism evidence="1 2">
    <name type="scientific">Methylobacterium longum</name>
    <dbReference type="NCBI Taxonomy" id="767694"/>
    <lineage>
        <taxon>Bacteria</taxon>
        <taxon>Pseudomonadati</taxon>
        <taxon>Pseudomonadota</taxon>
        <taxon>Alphaproteobacteria</taxon>
        <taxon>Hyphomicrobiales</taxon>
        <taxon>Methylobacteriaceae</taxon>
        <taxon>Methylobacterium</taxon>
    </lineage>
</organism>
<sequence length="46" mass="5330">EAALKLLYLVLNRSEKAWKMSPREWVMAKAQFAVIFGERFTRAMAA</sequence>
<reference evidence="2" key="1">
    <citation type="journal article" date="2019" name="Int. J. Syst. Evol. Microbiol.">
        <title>The Global Catalogue of Microorganisms (GCM) 10K type strain sequencing project: providing services to taxonomists for standard genome sequencing and annotation.</title>
        <authorList>
            <consortium name="The Broad Institute Genomics Platform"/>
            <consortium name="The Broad Institute Genome Sequencing Center for Infectious Disease"/>
            <person name="Wu L."/>
            <person name="Ma J."/>
        </authorList>
    </citation>
    <scope>NUCLEOTIDE SEQUENCE [LARGE SCALE GENOMIC DNA]</scope>
    <source>
        <strain evidence="2">CECT 7806</strain>
    </source>
</reference>
<accession>A0ABT8AQJ4</accession>
<comment type="caution">
    <text evidence="1">The sequence shown here is derived from an EMBL/GenBank/DDBJ whole genome shotgun (WGS) entry which is preliminary data.</text>
</comment>
<gene>
    <name evidence="1" type="ORF">QWZ18_15975</name>
</gene>
<protein>
    <submittedName>
        <fullName evidence="1">IS256 family transposase</fullName>
    </submittedName>
</protein>
<keyword evidence="2" id="KW-1185">Reference proteome</keyword>
<evidence type="ECO:0000313" key="2">
    <source>
        <dbReference type="Proteomes" id="UP001244297"/>
    </source>
</evidence>
<dbReference type="Proteomes" id="UP001244297">
    <property type="component" value="Unassembled WGS sequence"/>
</dbReference>
<dbReference type="EMBL" id="JAUFPT010000055">
    <property type="protein sequence ID" value="MDN3572118.1"/>
    <property type="molecule type" value="Genomic_DNA"/>
</dbReference>
<proteinExistence type="predicted"/>
<evidence type="ECO:0000313" key="1">
    <source>
        <dbReference type="EMBL" id="MDN3572118.1"/>
    </source>
</evidence>
<name>A0ABT8AQJ4_9HYPH</name>